<dbReference type="RefSeq" id="WP_131900604.1">
    <property type="nucleotide sequence ID" value="NZ_SMKZ01000059.1"/>
</dbReference>
<gene>
    <name evidence="2" type="ORF">E1269_27400</name>
</gene>
<keyword evidence="3" id="KW-1185">Reference proteome</keyword>
<sequence length="432" mass="45694">MTDAKLKELFTQALADEPRALPAVDDDIARGRALRSRRRRTRIGGGVALLAVVGAGVLVVPGLLPDGDGAPAASDPSNQVWPYETPAKIQEQRTSGLLEELAQAESGGDETAEVFTDSAVSVGSVIEQELWAAVEPVLPDDLVLESSIIAQGGIGTEHALNFAAVRGDTTFSIDIVLQESRPDLPEFQPCREPAEIPDGVAQWAPCQQGYDDQDRWRIVGQAGDHTGVAVAEGGTAAAMVEWSSTIHDVGTATDTVGDFADTLTFEEANALAEAAWSVGAEHDEAELVSGWDMAAAARDAWPRIKSAVEHGLGLGPLAQTGFYTSDPSTIVAQFRTVDDVRIDLAIWQDDRFYENLCTASASGVCESWVGSVSYFQQMNDDEAAMIGGGGLGLGHYDLIVGTGATLDPDRHLPIGDAIPQHRVPAVPASNED</sequence>
<keyword evidence="1" id="KW-1133">Transmembrane helix</keyword>
<evidence type="ECO:0000313" key="3">
    <source>
        <dbReference type="Proteomes" id="UP000294739"/>
    </source>
</evidence>
<reference evidence="2 3" key="1">
    <citation type="submission" date="2019-03" db="EMBL/GenBank/DDBJ databases">
        <title>Draft genome sequences of novel Actinobacteria.</title>
        <authorList>
            <person name="Sahin N."/>
            <person name="Ay H."/>
            <person name="Saygin H."/>
        </authorList>
    </citation>
    <scope>NUCLEOTIDE SEQUENCE [LARGE SCALE GENOMIC DNA]</scope>
    <source>
        <strain evidence="2 3">5K138</strain>
    </source>
</reference>
<dbReference type="EMBL" id="SMKZ01000059">
    <property type="protein sequence ID" value="TDD99138.1"/>
    <property type="molecule type" value="Genomic_DNA"/>
</dbReference>
<dbReference type="InParanoid" id="A0A4R5CG61"/>
<dbReference type="AlphaFoldDB" id="A0A4R5CG61"/>
<proteinExistence type="predicted"/>
<dbReference type="Proteomes" id="UP000294739">
    <property type="component" value="Unassembled WGS sequence"/>
</dbReference>
<comment type="caution">
    <text evidence="2">The sequence shown here is derived from an EMBL/GenBank/DDBJ whole genome shotgun (WGS) entry which is preliminary data.</text>
</comment>
<keyword evidence="1" id="KW-0812">Transmembrane</keyword>
<dbReference type="OrthoDB" id="5173391at2"/>
<evidence type="ECO:0000256" key="1">
    <source>
        <dbReference type="SAM" id="Phobius"/>
    </source>
</evidence>
<evidence type="ECO:0000313" key="2">
    <source>
        <dbReference type="EMBL" id="TDD99138.1"/>
    </source>
</evidence>
<keyword evidence="1" id="KW-0472">Membrane</keyword>
<protein>
    <submittedName>
        <fullName evidence="2">Uncharacterized protein</fullName>
    </submittedName>
</protein>
<accession>A0A4R5CG61</accession>
<name>A0A4R5CG61_9ACTN</name>
<organism evidence="2 3">
    <name type="scientific">Jiangella asiatica</name>
    <dbReference type="NCBI Taxonomy" id="2530372"/>
    <lineage>
        <taxon>Bacteria</taxon>
        <taxon>Bacillati</taxon>
        <taxon>Actinomycetota</taxon>
        <taxon>Actinomycetes</taxon>
        <taxon>Jiangellales</taxon>
        <taxon>Jiangellaceae</taxon>
        <taxon>Jiangella</taxon>
    </lineage>
</organism>
<feature type="transmembrane region" description="Helical" evidence="1">
    <location>
        <begin position="43"/>
        <end position="64"/>
    </location>
</feature>